<gene>
    <name evidence="1" type="ORF">PR048_020788</name>
</gene>
<sequence length="117" mass="13629">MIPSCMRTEILKKLHDGHQGITKCIGQKSEPLLPTEFPERPWQVWARGEGADLLKCKGHWYLIRADYFSRYIEIAKFDVISVRTIIKKPNQYLLDMKSLMLCCPTVEHNSIAHHSYN</sequence>
<evidence type="ECO:0000313" key="2">
    <source>
        <dbReference type="Proteomes" id="UP001159363"/>
    </source>
</evidence>
<name>A0ABQ9GWD4_9NEOP</name>
<organism evidence="1 2">
    <name type="scientific">Dryococelus australis</name>
    <dbReference type="NCBI Taxonomy" id="614101"/>
    <lineage>
        <taxon>Eukaryota</taxon>
        <taxon>Metazoa</taxon>
        <taxon>Ecdysozoa</taxon>
        <taxon>Arthropoda</taxon>
        <taxon>Hexapoda</taxon>
        <taxon>Insecta</taxon>
        <taxon>Pterygota</taxon>
        <taxon>Neoptera</taxon>
        <taxon>Polyneoptera</taxon>
        <taxon>Phasmatodea</taxon>
        <taxon>Verophasmatodea</taxon>
        <taxon>Anareolatae</taxon>
        <taxon>Phasmatidae</taxon>
        <taxon>Eurycanthinae</taxon>
        <taxon>Dryococelus</taxon>
    </lineage>
</organism>
<keyword evidence="2" id="KW-1185">Reference proteome</keyword>
<comment type="caution">
    <text evidence="1">The sequence shown here is derived from an EMBL/GenBank/DDBJ whole genome shotgun (WGS) entry which is preliminary data.</text>
</comment>
<dbReference type="EMBL" id="JARBHB010000008">
    <property type="protein sequence ID" value="KAJ8876343.1"/>
    <property type="molecule type" value="Genomic_DNA"/>
</dbReference>
<accession>A0ABQ9GWD4</accession>
<dbReference type="Proteomes" id="UP001159363">
    <property type="component" value="Chromosome 7"/>
</dbReference>
<protein>
    <submittedName>
        <fullName evidence="1">Uncharacterized protein</fullName>
    </submittedName>
</protein>
<reference evidence="1 2" key="1">
    <citation type="submission" date="2023-02" db="EMBL/GenBank/DDBJ databases">
        <title>LHISI_Scaffold_Assembly.</title>
        <authorList>
            <person name="Stuart O.P."/>
            <person name="Cleave R."/>
            <person name="Magrath M.J.L."/>
            <person name="Mikheyev A.S."/>
        </authorList>
    </citation>
    <scope>NUCLEOTIDE SEQUENCE [LARGE SCALE GENOMIC DNA]</scope>
    <source>
        <strain evidence="1">Daus_M_001</strain>
        <tissue evidence="1">Leg muscle</tissue>
    </source>
</reference>
<evidence type="ECO:0000313" key="1">
    <source>
        <dbReference type="EMBL" id="KAJ8876343.1"/>
    </source>
</evidence>
<proteinExistence type="predicted"/>